<feature type="domain" description="Lipid/polyisoprenoid-binding YceI-like" evidence="2">
    <location>
        <begin position="44"/>
        <end position="180"/>
    </location>
</feature>
<dbReference type="Proteomes" id="UP001597062">
    <property type="component" value="Unassembled WGS sequence"/>
</dbReference>
<dbReference type="InterPro" id="IPR036761">
    <property type="entry name" value="TTHA0802/YceI-like_sf"/>
</dbReference>
<dbReference type="Gene3D" id="2.40.128.110">
    <property type="entry name" value="Lipid/polyisoprenoid-binding, YceI-like"/>
    <property type="match status" value="1"/>
</dbReference>
<dbReference type="InterPro" id="IPR007372">
    <property type="entry name" value="Lipid/polyisoprenoid-bd_YceI"/>
</dbReference>
<evidence type="ECO:0000313" key="3">
    <source>
        <dbReference type="EMBL" id="MFD0992312.1"/>
    </source>
</evidence>
<protein>
    <submittedName>
        <fullName evidence="3">YceI family protein</fullName>
    </submittedName>
</protein>
<evidence type="ECO:0000313" key="4">
    <source>
        <dbReference type="Proteomes" id="UP001597062"/>
    </source>
</evidence>
<dbReference type="RefSeq" id="WP_386105471.1">
    <property type="nucleotide sequence ID" value="NZ_JBHTJR010000021.1"/>
</dbReference>
<feature type="signal peptide" evidence="1">
    <location>
        <begin position="1"/>
        <end position="24"/>
    </location>
</feature>
<dbReference type="Pfam" id="PF04264">
    <property type="entry name" value="YceI"/>
    <property type="match status" value="1"/>
</dbReference>
<dbReference type="PROSITE" id="PS51257">
    <property type="entry name" value="PROKAR_LIPOPROTEIN"/>
    <property type="match status" value="1"/>
</dbReference>
<accession>A0ABW3JSM1</accession>
<evidence type="ECO:0000256" key="1">
    <source>
        <dbReference type="SAM" id="SignalP"/>
    </source>
</evidence>
<dbReference type="EMBL" id="JBHTJR010000021">
    <property type="protein sequence ID" value="MFD0992312.1"/>
    <property type="molecule type" value="Genomic_DNA"/>
</dbReference>
<keyword evidence="1" id="KW-0732">Signal</keyword>
<evidence type="ECO:0000259" key="2">
    <source>
        <dbReference type="Pfam" id="PF04264"/>
    </source>
</evidence>
<gene>
    <name evidence="3" type="ORF">ACFQ1U_03760</name>
</gene>
<dbReference type="SUPFAM" id="SSF101874">
    <property type="entry name" value="YceI-like"/>
    <property type="match status" value="1"/>
</dbReference>
<organism evidence="3 4">
    <name type="scientific">Tenacibaculum geojense</name>
    <dbReference type="NCBI Taxonomy" id="915352"/>
    <lineage>
        <taxon>Bacteria</taxon>
        <taxon>Pseudomonadati</taxon>
        <taxon>Bacteroidota</taxon>
        <taxon>Flavobacteriia</taxon>
        <taxon>Flavobacteriales</taxon>
        <taxon>Flavobacteriaceae</taxon>
        <taxon>Tenacibaculum</taxon>
    </lineage>
</organism>
<proteinExistence type="predicted"/>
<reference evidence="4" key="1">
    <citation type="journal article" date="2019" name="Int. J. Syst. Evol. Microbiol.">
        <title>The Global Catalogue of Microorganisms (GCM) 10K type strain sequencing project: providing services to taxonomists for standard genome sequencing and annotation.</title>
        <authorList>
            <consortium name="The Broad Institute Genomics Platform"/>
            <consortium name="The Broad Institute Genome Sequencing Center for Infectious Disease"/>
            <person name="Wu L."/>
            <person name="Ma J."/>
        </authorList>
    </citation>
    <scope>NUCLEOTIDE SEQUENCE [LARGE SCALE GENOMIC DNA]</scope>
    <source>
        <strain evidence="4">CCUG 60527</strain>
    </source>
</reference>
<sequence length="210" mass="23299">MKTFKLIFSIFALTLIAVACKSEASKSEKEVQTEEKVTSTAPFSLQKANNAINFTAYKTTEKVPVKGKFEKIEIINGGEGNSVKEAINGTEFSIPVSSIETEDESRNFKIQKFFFHVMKNTFTLKGKLQIATDSTGVAEFTMNEVTQKLPFNYTISNKVFTMNTTMDVNKWNAQNAVDSLNTACKDLHKGADGVSKTWSEVAINVTSTFE</sequence>
<keyword evidence="4" id="KW-1185">Reference proteome</keyword>
<name>A0ABW3JSM1_9FLAO</name>
<feature type="chain" id="PRO_5045654423" evidence="1">
    <location>
        <begin position="25"/>
        <end position="210"/>
    </location>
</feature>
<comment type="caution">
    <text evidence="3">The sequence shown here is derived from an EMBL/GenBank/DDBJ whole genome shotgun (WGS) entry which is preliminary data.</text>
</comment>